<dbReference type="OrthoDB" id="9788951at2"/>
<keyword evidence="1 2" id="KW-0732">Signal</keyword>
<dbReference type="Pfam" id="PF14522">
    <property type="entry name" value="Cytochrome_C7"/>
    <property type="match status" value="2"/>
</dbReference>
<accession>A0A540WZ87</accession>
<dbReference type="InterPro" id="IPR029467">
    <property type="entry name" value="Cyt_c7-like"/>
</dbReference>
<organism evidence="4 5">
    <name type="scientific">Myxococcus llanfairpwllgwyngyllgogerychwyrndrobwllllantysiliogogogochensis</name>
    <dbReference type="NCBI Taxonomy" id="2590453"/>
    <lineage>
        <taxon>Bacteria</taxon>
        <taxon>Pseudomonadati</taxon>
        <taxon>Myxococcota</taxon>
        <taxon>Myxococcia</taxon>
        <taxon>Myxococcales</taxon>
        <taxon>Cystobacterineae</taxon>
        <taxon>Myxococcaceae</taxon>
        <taxon>Myxococcus</taxon>
    </lineage>
</organism>
<dbReference type="InterPro" id="IPR036280">
    <property type="entry name" value="Multihaem_cyt_sf"/>
</dbReference>
<dbReference type="InterPro" id="IPR051829">
    <property type="entry name" value="Multiheme_Cytochr_ET"/>
</dbReference>
<evidence type="ECO:0000313" key="5">
    <source>
        <dbReference type="Proteomes" id="UP000315369"/>
    </source>
</evidence>
<dbReference type="GO" id="GO:0016491">
    <property type="term" value="F:oxidoreductase activity"/>
    <property type="evidence" value="ECO:0007669"/>
    <property type="project" value="TreeGrafter"/>
</dbReference>
<name>A0A540WZ87_9BACT</name>
<evidence type="ECO:0000256" key="1">
    <source>
        <dbReference type="ARBA" id="ARBA00022729"/>
    </source>
</evidence>
<dbReference type="Gene3D" id="3.90.10.10">
    <property type="entry name" value="Cytochrome C3"/>
    <property type="match status" value="3"/>
</dbReference>
<evidence type="ECO:0000313" key="4">
    <source>
        <dbReference type="EMBL" id="TQF14283.1"/>
    </source>
</evidence>
<dbReference type="SUPFAM" id="SSF48695">
    <property type="entry name" value="Multiheme cytochromes"/>
    <property type="match status" value="1"/>
</dbReference>
<protein>
    <submittedName>
        <fullName evidence="4">Cytochrome C</fullName>
    </submittedName>
</protein>
<gene>
    <name evidence="4" type="ORF">FJV41_19285</name>
</gene>
<comment type="caution">
    <text evidence="4">The sequence shown here is derived from an EMBL/GenBank/DDBJ whole genome shotgun (WGS) entry which is preliminary data.</text>
</comment>
<reference evidence="4 5" key="1">
    <citation type="submission" date="2019-06" db="EMBL/GenBank/DDBJ databases">
        <authorList>
            <person name="Livingstone P."/>
            <person name="Whitworth D."/>
        </authorList>
    </citation>
    <scope>NUCLEOTIDE SEQUENCE [LARGE SCALE GENOMIC DNA]</scope>
    <source>
        <strain evidence="4 5">AM401</strain>
    </source>
</reference>
<feature type="chain" id="PRO_5022159372" evidence="2">
    <location>
        <begin position="29"/>
        <end position="395"/>
    </location>
</feature>
<feature type="domain" description="Cytochrome c7-like" evidence="3">
    <location>
        <begin position="47"/>
        <end position="109"/>
    </location>
</feature>
<dbReference type="AlphaFoldDB" id="A0A540WZ87"/>
<feature type="signal peptide" evidence="2">
    <location>
        <begin position="1"/>
        <end position="28"/>
    </location>
</feature>
<proteinExistence type="predicted"/>
<sequence length="395" mass="43166">MLPHRQNRNALLALAALATMVGAGVAWAATARERSLAVYPAQHVPLRFDHAQHLEAGAECATCHDAARASQSPKDVNLPGHEECETCHDIEAGRKGKPTDPKSSCNTCHPGFDATVRKEPAKLSMPTANLIFSHQQHVDKKVECSVCHGEMTDVKLATRNQLPKMATCFKCHDGNVASNTCATCHPTEPSGRLKLVFDSGLLRPMQGNPLGLDHGPRYEFNHGARASTDRMTCMQCHSESYCQTCHDGMQKPLSIHPNDYITLHPVQARAGSPRCESCHRAQSFCAACHERVGVGMDADKSLRPRNQKVHPDYRAWVELPGPQHHGIAASRDLTSCISCHREESCTSCHSELSSRRQINPHPAGFAQTCKKLASANDRACLKCHSAESLAQKGCR</sequence>
<feature type="domain" description="Cytochrome c7-like" evidence="3">
    <location>
        <begin position="131"/>
        <end position="185"/>
    </location>
</feature>
<dbReference type="RefSeq" id="WP_141643980.1">
    <property type="nucleotide sequence ID" value="NZ_VIFM01000072.1"/>
</dbReference>
<dbReference type="PANTHER" id="PTHR35038:SF8">
    <property type="entry name" value="C-TYPE POLYHEME CYTOCHROME OMCC"/>
    <property type="match status" value="1"/>
</dbReference>
<evidence type="ECO:0000259" key="3">
    <source>
        <dbReference type="Pfam" id="PF14522"/>
    </source>
</evidence>
<keyword evidence="5" id="KW-1185">Reference proteome</keyword>
<dbReference type="Proteomes" id="UP000315369">
    <property type="component" value="Unassembled WGS sequence"/>
</dbReference>
<evidence type="ECO:0000256" key="2">
    <source>
        <dbReference type="SAM" id="SignalP"/>
    </source>
</evidence>
<dbReference type="EMBL" id="VIFM01000072">
    <property type="protein sequence ID" value="TQF14283.1"/>
    <property type="molecule type" value="Genomic_DNA"/>
</dbReference>
<dbReference type="PANTHER" id="PTHR35038">
    <property type="entry name" value="DISSIMILATORY SULFITE REDUCTASE SIRA"/>
    <property type="match status" value="1"/>
</dbReference>